<keyword evidence="1" id="KW-0812">Transmembrane</keyword>
<accession>A0A2N5DHV7</accession>
<evidence type="ECO:0000256" key="1">
    <source>
        <dbReference type="SAM" id="Phobius"/>
    </source>
</evidence>
<dbReference type="Proteomes" id="UP000234479">
    <property type="component" value="Unassembled WGS sequence"/>
</dbReference>
<keyword evidence="1" id="KW-0472">Membrane</keyword>
<gene>
    <name evidence="2" type="ORF">SGCZBJ_11245</name>
</gene>
<name>A0A2N5DHV7_9CAUL</name>
<dbReference type="EMBL" id="PJRS01000020">
    <property type="protein sequence ID" value="PLR25615.1"/>
    <property type="molecule type" value="Genomic_DNA"/>
</dbReference>
<feature type="transmembrane region" description="Helical" evidence="1">
    <location>
        <begin position="12"/>
        <end position="31"/>
    </location>
</feature>
<evidence type="ECO:0000313" key="2">
    <source>
        <dbReference type="EMBL" id="PLR25615.1"/>
    </source>
</evidence>
<comment type="caution">
    <text evidence="2">The sequence shown here is derived from an EMBL/GenBank/DDBJ whole genome shotgun (WGS) entry which is preliminary data.</text>
</comment>
<reference evidence="2 3" key="1">
    <citation type="submission" date="2017-12" db="EMBL/GenBank/DDBJ databases">
        <title>The genome sequence of Caulobacter sp. 410.</title>
        <authorList>
            <person name="Gao J."/>
            <person name="Mao X."/>
            <person name="Sun J."/>
        </authorList>
    </citation>
    <scope>NUCLEOTIDE SEQUENCE [LARGE SCALE GENOMIC DNA]</scope>
    <source>
        <strain evidence="2 3">410</strain>
    </source>
</reference>
<evidence type="ECO:0008006" key="4">
    <source>
        <dbReference type="Google" id="ProtNLM"/>
    </source>
</evidence>
<protein>
    <recommendedName>
        <fullName evidence="4">Acyltransferase 3 domain-containing protein</fullName>
    </recommendedName>
</protein>
<organism evidence="2 3">
    <name type="scientific">Caulobacter zeae</name>
    <dbReference type="NCBI Taxonomy" id="2055137"/>
    <lineage>
        <taxon>Bacteria</taxon>
        <taxon>Pseudomonadati</taxon>
        <taxon>Pseudomonadota</taxon>
        <taxon>Alphaproteobacteria</taxon>
        <taxon>Caulobacterales</taxon>
        <taxon>Caulobacteraceae</taxon>
        <taxon>Caulobacter</taxon>
    </lineage>
</organism>
<sequence>MKIKNHLVLSRLEVLAAVTIGLAHFGSWISLHPQPSLWTSWDLLSLTVRLGVCVAFPIWSFRRLLALQARARIEGREASYPLGWTASNFAWGVGAASVLVVSLGVMVTQYLKS</sequence>
<dbReference type="AlphaFoldDB" id="A0A2N5DHV7"/>
<evidence type="ECO:0000313" key="3">
    <source>
        <dbReference type="Proteomes" id="UP000234479"/>
    </source>
</evidence>
<feature type="transmembrane region" description="Helical" evidence="1">
    <location>
        <begin position="43"/>
        <end position="61"/>
    </location>
</feature>
<proteinExistence type="predicted"/>
<dbReference type="RefSeq" id="WP_101718094.1">
    <property type="nucleotide sequence ID" value="NZ_PJRS01000020.1"/>
</dbReference>
<keyword evidence="1" id="KW-1133">Transmembrane helix</keyword>
<keyword evidence="3" id="KW-1185">Reference proteome</keyword>
<feature type="transmembrane region" description="Helical" evidence="1">
    <location>
        <begin position="82"/>
        <end position="107"/>
    </location>
</feature>